<gene>
    <name evidence="2" type="ORF">H4R34_001049</name>
</gene>
<protein>
    <submittedName>
        <fullName evidence="2">Uncharacterized protein</fullName>
    </submittedName>
</protein>
<dbReference type="PANTHER" id="PTHR28181:SF1">
    <property type="entry name" value="COLD TOLERANCE PROTEIN 1"/>
    <property type="match status" value="1"/>
</dbReference>
<reference evidence="2" key="1">
    <citation type="submission" date="2022-07" db="EMBL/GenBank/DDBJ databases">
        <title>Phylogenomic reconstructions and comparative analyses of Kickxellomycotina fungi.</title>
        <authorList>
            <person name="Reynolds N.K."/>
            <person name="Stajich J.E."/>
            <person name="Barry K."/>
            <person name="Grigoriev I.V."/>
            <person name="Crous P."/>
            <person name="Smith M.E."/>
        </authorList>
    </citation>
    <scope>NUCLEOTIDE SEQUENCE</scope>
    <source>
        <strain evidence="2">RSA 567</strain>
    </source>
</reference>
<feature type="compositionally biased region" description="Polar residues" evidence="1">
    <location>
        <begin position="225"/>
        <end position="243"/>
    </location>
</feature>
<evidence type="ECO:0000256" key="1">
    <source>
        <dbReference type="SAM" id="MobiDB-lite"/>
    </source>
</evidence>
<name>A0A9W8BAQ2_9FUNG</name>
<proteinExistence type="predicted"/>
<dbReference type="Gene3D" id="3.40.50.1000">
    <property type="entry name" value="HAD superfamily/HAD-like"/>
    <property type="match status" value="1"/>
</dbReference>
<sequence>MLIQNHQTLAVCGAVPTWVLPRAPPTELFVTDFDQTLTLPDTITALATLTWEYHEKQSPGLDSHRQTWTNLAEAYNEDWKAYQRQWQEGLAHRYAQNQATCEPSPVNQSASGSEKDGQVQCLTLSDLGDYLVGLDAVESRSLHRIVESDFFRGVDRQTILSYGAANIVMQSGAIDAIRHWLHNETDISYTEHPWQQPWTSSISSVVNAVAVGGNAAPKTPGLKDQPTTSASATLVEQAPTGTSKAEPRRRDWAILSVNWSRDLILGALLPLFDLAYQPAAPDAATVRQRIAEDHQPLDQQPCVGFSSELYQYLVNKVYCNDLDYSLTKQESAPGASDTPNQIPSAAPLHKTPQLQYHATGTMTAPLRTGVDKLVTFRKVVSQHNLNLKLYNLYSAVQVYRSDRPAQHILTSEADEAPALANGLDVLSIYAGDSVNDLFCLLEADVGIVVGNDKELNRWCQDLGVEISNVLPPYHSLTVVSNVKEANITPRRQYTLRKKPVHQPLVMKDAYDRQIPLPSTLGPIYRLTNWEQFQSWISTT</sequence>
<dbReference type="SUPFAM" id="SSF56784">
    <property type="entry name" value="HAD-like"/>
    <property type="match status" value="1"/>
</dbReference>
<dbReference type="InterPro" id="IPR050849">
    <property type="entry name" value="HAD-like_hydrolase_phosphatase"/>
</dbReference>
<accession>A0A9W8BAQ2</accession>
<evidence type="ECO:0000313" key="2">
    <source>
        <dbReference type="EMBL" id="KAJ1983806.1"/>
    </source>
</evidence>
<comment type="caution">
    <text evidence="2">The sequence shown here is derived from an EMBL/GenBank/DDBJ whole genome shotgun (WGS) entry which is preliminary data.</text>
</comment>
<dbReference type="OrthoDB" id="10255128at2759"/>
<dbReference type="InterPro" id="IPR023214">
    <property type="entry name" value="HAD_sf"/>
</dbReference>
<keyword evidence="3" id="KW-1185">Reference proteome</keyword>
<dbReference type="InterPro" id="IPR036412">
    <property type="entry name" value="HAD-like_sf"/>
</dbReference>
<organism evidence="2 3">
    <name type="scientific">Dimargaris verticillata</name>
    <dbReference type="NCBI Taxonomy" id="2761393"/>
    <lineage>
        <taxon>Eukaryota</taxon>
        <taxon>Fungi</taxon>
        <taxon>Fungi incertae sedis</taxon>
        <taxon>Zoopagomycota</taxon>
        <taxon>Kickxellomycotina</taxon>
        <taxon>Dimargaritomycetes</taxon>
        <taxon>Dimargaritales</taxon>
        <taxon>Dimargaritaceae</taxon>
        <taxon>Dimargaris</taxon>
    </lineage>
</organism>
<feature type="region of interest" description="Disordered" evidence="1">
    <location>
        <begin position="216"/>
        <end position="245"/>
    </location>
</feature>
<dbReference type="EMBL" id="JANBQB010000040">
    <property type="protein sequence ID" value="KAJ1983806.1"/>
    <property type="molecule type" value="Genomic_DNA"/>
</dbReference>
<dbReference type="AlphaFoldDB" id="A0A9W8BAQ2"/>
<dbReference type="PANTHER" id="PTHR28181">
    <property type="entry name" value="UPF0655 PROTEIN YCR015C"/>
    <property type="match status" value="1"/>
</dbReference>
<dbReference type="Proteomes" id="UP001151582">
    <property type="component" value="Unassembled WGS sequence"/>
</dbReference>
<evidence type="ECO:0000313" key="3">
    <source>
        <dbReference type="Proteomes" id="UP001151582"/>
    </source>
</evidence>